<evidence type="ECO:0000313" key="4">
    <source>
        <dbReference type="Ensembl" id="ENSBIXP00000010325.1"/>
    </source>
</evidence>
<dbReference type="SUPFAM" id="SSF53448">
    <property type="entry name" value="Nucleotide-diphospho-sugar transferases"/>
    <property type="match status" value="1"/>
</dbReference>
<evidence type="ECO:0000259" key="3">
    <source>
        <dbReference type="Pfam" id="PF00535"/>
    </source>
</evidence>
<reference evidence="4" key="2">
    <citation type="submission" date="2025-05" db="UniProtKB">
        <authorList>
            <consortium name="Ensembl"/>
        </authorList>
    </citation>
    <scope>IDENTIFICATION</scope>
</reference>
<gene>
    <name evidence="4" type="primary">GALNT9</name>
</gene>
<dbReference type="PANTHER" id="PTHR11675">
    <property type="entry name" value="N-ACETYLGALACTOSAMINYLTRANSFERASE"/>
    <property type="match status" value="1"/>
</dbReference>
<dbReference type="PANTHER" id="PTHR11675:SF28">
    <property type="entry name" value="POLYPEPTIDE N-ACETYLGALACTOSAMINYLTRANSFERASE 9"/>
    <property type="match status" value="1"/>
</dbReference>
<organism evidence="4 5">
    <name type="scientific">Bos indicus x Bos taurus</name>
    <name type="common">Hybrid cattle</name>
    <dbReference type="NCBI Taxonomy" id="30522"/>
    <lineage>
        <taxon>Eukaryota</taxon>
        <taxon>Metazoa</taxon>
        <taxon>Chordata</taxon>
        <taxon>Craniata</taxon>
        <taxon>Vertebrata</taxon>
        <taxon>Euteleostomi</taxon>
        <taxon>Mammalia</taxon>
        <taxon>Eutheria</taxon>
        <taxon>Laurasiatheria</taxon>
        <taxon>Artiodactyla</taxon>
        <taxon>Ruminantia</taxon>
        <taxon>Pecora</taxon>
        <taxon>Bovidae</taxon>
        <taxon>Bovinae</taxon>
        <taxon>Bos</taxon>
    </lineage>
</organism>
<dbReference type="GeneTree" id="ENSGT00940000156599"/>
<evidence type="ECO:0000256" key="1">
    <source>
        <dbReference type="ARBA" id="ARBA00023157"/>
    </source>
</evidence>
<dbReference type="Ensembl" id="ENSBIXT00005019710.1">
    <property type="protein sequence ID" value="ENSBIXP00005011034.1"/>
    <property type="gene ID" value="ENSBIXG00005015554.1"/>
</dbReference>
<feature type="domain" description="Glycosyltransferase 2-like" evidence="3">
    <location>
        <begin position="155"/>
        <end position="287"/>
    </location>
</feature>
<dbReference type="GO" id="GO:0006493">
    <property type="term" value="P:protein O-linked glycosylation"/>
    <property type="evidence" value="ECO:0007669"/>
    <property type="project" value="TreeGrafter"/>
</dbReference>
<name>A0A4W2CBP8_BOBOX</name>
<dbReference type="Pfam" id="PF00535">
    <property type="entry name" value="Glycos_transf_2"/>
    <property type="match status" value="1"/>
</dbReference>
<dbReference type="Proteomes" id="UP000429181">
    <property type="component" value="Chromosome 17"/>
</dbReference>
<feature type="transmembrane region" description="Helical" evidence="2">
    <location>
        <begin position="7"/>
        <end position="27"/>
    </location>
</feature>
<dbReference type="Proteomes" id="UP000314981">
    <property type="component" value="Chromosome 17"/>
</dbReference>
<dbReference type="InterPro" id="IPR001173">
    <property type="entry name" value="Glyco_trans_2-like"/>
</dbReference>
<dbReference type="AlphaFoldDB" id="A0A4W2CBP8"/>
<dbReference type="Gene3D" id="3.90.550.10">
    <property type="entry name" value="Spore Coat Polysaccharide Biosynthesis Protein SpsA, Chain A"/>
    <property type="match status" value="1"/>
</dbReference>
<evidence type="ECO:0000313" key="6">
    <source>
        <dbReference type="Proteomes" id="UP000429181"/>
    </source>
</evidence>
<proteinExistence type="predicted"/>
<dbReference type="FunFam" id="3.90.550.10:FF:000203">
    <property type="entry name" value="Polypeptide N-acetylgalactosaminyltransferase 9"/>
    <property type="match status" value="1"/>
</dbReference>
<dbReference type="InterPro" id="IPR029044">
    <property type="entry name" value="Nucleotide-diphossugar_trans"/>
</dbReference>
<reference evidence="5 6" key="1">
    <citation type="submission" date="2018-11" db="EMBL/GenBank/DDBJ databases">
        <title>Haplotype-resolved cattle genomes.</title>
        <authorList>
            <person name="Low W.Y."/>
            <person name="Tearle R."/>
            <person name="Bickhart D.M."/>
            <person name="Rosen B.D."/>
            <person name="Koren S."/>
            <person name="Rhie A."/>
            <person name="Hiendleder S."/>
            <person name="Phillippy A.M."/>
            <person name="Smith T.P.L."/>
            <person name="Williams J.L."/>
        </authorList>
    </citation>
    <scope>NUCLEOTIDE SEQUENCE [LARGE SCALE GENOMIC DNA]</scope>
</reference>
<keyword evidence="1" id="KW-1015">Disulfide bond</keyword>
<evidence type="ECO:0000256" key="2">
    <source>
        <dbReference type="SAM" id="Phobius"/>
    </source>
</evidence>
<evidence type="ECO:0000313" key="5">
    <source>
        <dbReference type="Proteomes" id="UP000314981"/>
    </source>
</evidence>
<dbReference type="GO" id="GO:0004653">
    <property type="term" value="F:polypeptide N-acetylgalactosaminyltransferase activity"/>
    <property type="evidence" value="ECO:0007669"/>
    <property type="project" value="TreeGrafter"/>
</dbReference>
<dbReference type="GO" id="GO:0005794">
    <property type="term" value="C:Golgi apparatus"/>
    <property type="evidence" value="ECO:0007669"/>
    <property type="project" value="TreeGrafter"/>
</dbReference>
<keyword evidence="5" id="KW-1185">Reference proteome</keyword>
<sequence>MAVARKIKTLLTVNILVFVGIILFSVYCRLQDRSEGLVQIVRSADRRVRSRHAKVGALAEREAILQRLDHLEEVVYNQLNGLAKPIGLVEGPGGLGQGGMAATLRDDSQETEGKFEEYGYNAQLSDRISLDRTIPDYRPKKCRQMTYSDDLPQISVVFIFVNEALSVILRSVHSVVNHTPSQLLKEVILVDDNSDNVELKLNLDQYVSKRYPGLVKIVRNSRREGLIRARLQGWKVATAPVVGFFDAHVEFSTGWAEPALTRIREDRRRIVLPAIDNIKYDTFEVQQYASAAHGYNWGLWCMYIVPPQDWLDRGDEAAPIRFARSLFLHLACFVHFHHSLTFCSFQPLPSFPWSVEALGNLCFKINWGCHFLPGAQQAGGIFLGVNVHLQGLLIPWSLGQFSPQRFGISRPQAGTSPASSLQSGVSLLKQAILPMSDQNCPSWHIYKLFLPLGGS</sequence>
<keyword evidence="2" id="KW-0812">Transmembrane</keyword>
<keyword evidence="2" id="KW-0472">Membrane</keyword>
<dbReference type="Ensembl" id="ENSBIXT00000019115.1">
    <property type="protein sequence ID" value="ENSBIXP00000010325.1"/>
    <property type="gene ID" value="ENSBIXG00000015823.1"/>
</dbReference>
<accession>A0A4W2CBP8</accession>
<protein>
    <submittedName>
        <fullName evidence="4">Polypeptide N-acetylgalactosaminyltransferase 9</fullName>
    </submittedName>
</protein>
<keyword evidence="2" id="KW-1133">Transmembrane helix</keyword>